<evidence type="ECO:0000313" key="11">
    <source>
        <dbReference type="EMBL" id="GAA0173776.1"/>
    </source>
</evidence>
<dbReference type="EMBL" id="BAABME010008762">
    <property type="protein sequence ID" value="GAA0173776.1"/>
    <property type="molecule type" value="Genomic_DNA"/>
</dbReference>
<feature type="domain" description="Bifunctional inhibitor/plant lipid transfer protein/seed storage helical" evidence="10">
    <location>
        <begin position="29"/>
        <end position="91"/>
    </location>
</feature>
<feature type="chain" id="PRO_5044022373" description="Bifunctional inhibitor/plant lipid transfer protein/seed storage helical domain-containing protein" evidence="9">
    <location>
        <begin position="25"/>
        <end position="95"/>
    </location>
</feature>
<dbReference type="InterPro" id="IPR043325">
    <property type="entry name" value="LTSS"/>
</dbReference>
<evidence type="ECO:0000256" key="8">
    <source>
        <dbReference type="ARBA" id="ARBA00023288"/>
    </source>
</evidence>
<keyword evidence="8" id="KW-0449">Lipoprotein</keyword>
<proteinExistence type="inferred from homology"/>
<feature type="signal peptide" evidence="9">
    <location>
        <begin position="1"/>
        <end position="24"/>
    </location>
</feature>
<evidence type="ECO:0000256" key="1">
    <source>
        <dbReference type="ARBA" id="ARBA00004609"/>
    </source>
</evidence>
<keyword evidence="4" id="KW-0336">GPI-anchor</keyword>
<evidence type="ECO:0000256" key="9">
    <source>
        <dbReference type="SAM" id="SignalP"/>
    </source>
</evidence>
<dbReference type="AlphaFoldDB" id="A0AAV3REM3"/>
<dbReference type="Pfam" id="PF14368">
    <property type="entry name" value="LTP_2"/>
    <property type="match status" value="1"/>
</dbReference>
<evidence type="ECO:0000256" key="4">
    <source>
        <dbReference type="ARBA" id="ARBA00022622"/>
    </source>
</evidence>
<sequence>MCRVLPKWLLHTLVGIWAIWSVESATLVVGMADCLSFVSDGSTLKKPQGSCCSGLKTLIKTDTDCLCQAFQNSAHFGVSFNITKAMNLPSAITNY</sequence>
<accession>A0AAV3REM3</accession>
<comment type="similarity">
    <text evidence="2">Belongs to the plant LTP family.</text>
</comment>
<dbReference type="CDD" id="cd00010">
    <property type="entry name" value="AAI_LTSS"/>
    <property type="match status" value="1"/>
</dbReference>
<evidence type="ECO:0000256" key="6">
    <source>
        <dbReference type="ARBA" id="ARBA00023157"/>
    </source>
</evidence>
<gene>
    <name evidence="11" type="ORF">LIER_27324</name>
</gene>
<protein>
    <recommendedName>
        <fullName evidence="10">Bifunctional inhibitor/plant lipid transfer protein/seed storage helical domain-containing protein</fullName>
    </recommendedName>
</protein>
<comment type="subcellular location">
    <subcellularLocation>
        <location evidence="1">Cell membrane</location>
        <topology evidence="1">Lipid-anchor</topology>
        <topology evidence="1">GPI-anchor</topology>
    </subcellularLocation>
</comment>
<dbReference type="Gene3D" id="1.10.110.10">
    <property type="entry name" value="Plant lipid-transfer and hydrophobic proteins"/>
    <property type="match status" value="1"/>
</dbReference>
<dbReference type="GO" id="GO:0005886">
    <property type="term" value="C:plasma membrane"/>
    <property type="evidence" value="ECO:0007669"/>
    <property type="project" value="UniProtKB-SubCell"/>
</dbReference>
<evidence type="ECO:0000256" key="5">
    <source>
        <dbReference type="ARBA" id="ARBA00022729"/>
    </source>
</evidence>
<keyword evidence="3" id="KW-1003">Cell membrane</keyword>
<keyword evidence="12" id="KW-1185">Reference proteome</keyword>
<evidence type="ECO:0000256" key="3">
    <source>
        <dbReference type="ARBA" id="ARBA00022475"/>
    </source>
</evidence>
<evidence type="ECO:0000256" key="7">
    <source>
        <dbReference type="ARBA" id="ARBA00023180"/>
    </source>
</evidence>
<reference evidence="11 12" key="1">
    <citation type="submission" date="2024-01" db="EMBL/GenBank/DDBJ databases">
        <title>The complete chloroplast genome sequence of Lithospermum erythrorhizon: insights into the phylogenetic relationship among Boraginaceae species and the maternal lineages of purple gromwells.</title>
        <authorList>
            <person name="Okada T."/>
            <person name="Watanabe K."/>
        </authorList>
    </citation>
    <scope>NUCLEOTIDE SEQUENCE [LARGE SCALE GENOMIC DNA]</scope>
</reference>
<dbReference type="Proteomes" id="UP001454036">
    <property type="component" value="Unassembled WGS sequence"/>
</dbReference>
<dbReference type="PANTHER" id="PTHR33044">
    <property type="entry name" value="BIFUNCTIONAL INHIBITOR/LIPID-TRANSFER PROTEIN/SEED STORAGE 2S ALBUMIN SUPERFAMILY PROTEIN-RELATED"/>
    <property type="match status" value="1"/>
</dbReference>
<dbReference type="InterPro" id="IPR016140">
    <property type="entry name" value="Bifunc_inhib/LTP/seed_store"/>
</dbReference>
<name>A0AAV3REM3_LITER</name>
<dbReference type="SUPFAM" id="SSF47699">
    <property type="entry name" value="Bifunctional inhibitor/lipid-transfer protein/seed storage 2S albumin"/>
    <property type="match status" value="1"/>
</dbReference>
<evidence type="ECO:0000313" key="12">
    <source>
        <dbReference type="Proteomes" id="UP001454036"/>
    </source>
</evidence>
<keyword evidence="5 9" id="KW-0732">Signal</keyword>
<evidence type="ECO:0000259" key="10">
    <source>
        <dbReference type="Pfam" id="PF14368"/>
    </source>
</evidence>
<dbReference type="GO" id="GO:0098552">
    <property type="term" value="C:side of membrane"/>
    <property type="evidence" value="ECO:0007669"/>
    <property type="project" value="UniProtKB-KW"/>
</dbReference>
<organism evidence="11 12">
    <name type="scientific">Lithospermum erythrorhizon</name>
    <name type="common">Purple gromwell</name>
    <name type="synonym">Lithospermum officinale var. erythrorhizon</name>
    <dbReference type="NCBI Taxonomy" id="34254"/>
    <lineage>
        <taxon>Eukaryota</taxon>
        <taxon>Viridiplantae</taxon>
        <taxon>Streptophyta</taxon>
        <taxon>Embryophyta</taxon>
        <taxon>Tracheophyta</taxon>
        <taxon>Spermatophyta</taxon>
        <taxon>Magnoliopsida</taxon>
        <taxon>eudicotyledons</taxon>
        <taxon>Gunneridae</taxon>
        <taxon>Pentapetalae</taxon>
        <taxon>asterids</taxon>
        <taxon>lamiids</taxon>
        <taxon>Boraginales</taxon>
        <taxon>Boraginaceae</taxon>
        <taxon>Boraginoideae</taxon>
        <taxon>Lithospermeae</taxon>
        <taxon>Lithospermum</taxon>
    </lineage>
</organism>
<keyword evidence="7" id="KW-0325">Glycoprotein</keyword>
<comment type="caution">
    <text evidence="11">The sequence shown here is derived from an EMBL/GenBank/DDBJ whole genome shotgun (WGS) entry which is preliminary data.</text>
</comment>
<keyword evidence="6" id="KW-1015">Disulfide bond</keyword>
<dbReference type="InterPro" id="IPR036312">
    <property type="entry name" value="Bifun_inhib/LTP/seed_sf"/>
</dbReference>
<evidence type="ECO:0000256" key="2">
    <source>
        <dbReference type="ARBA" id="ARBA00009748"/>
    </source>
</evidence>
<keyword evidence="4" id="KW-0472">Membrane</keyword>